<accession>B6VKQ7</accession>
<proteinExistence type="predicted"/>
<protein>
    <submittedName>
        <fullName evidence="2">Uncharacterized protein</fullName>
    </submittedName>
</protein>
<reference evidence="2" key="1">
    <citation type="journal article" date="2008" name="Proc. Natl. Acad. Sci. U.S.A.">
        <title>Rapid virulence annotation (RVA): identification of virulence factors using a bacterial genome library and multiple invertebrate hosts.</title>
        <authorList>
            <person name="Waterfield N.R."/>
            <person name="Sanchez-Contreras M."/>
            <person name="Eleftherianos I."/>
            <person name="Dowling A."/>
            <person name="Wilkinson P."/>
            <person name="Parkhill J."/>
            <person name="Thomson N."/>
            <person name="Reynolds S.E."/>
            <person name="Bode H.B."/>
            <person name="Dorus S."/>
            <person name="Ffrench-Constant R.H."/>
        </authorList>
    </citation>
    <scope>NUCLEOTIDE SEQUENCE</scope>
    <source>
        <strain evidence="2">ATCC 43949</strain>
    </source>
</reference>
<dbReference type="STRING" id="291112.PAU_01463"/>
<dbReference type="EMBL" id="FM162591">
    <property type="protein sequence ID" value="CAQ83555.1"/>
    <property type="molecule type" value="Genomic_DNA"/>
</dbReference>
<evidence type="ECO:0000313" key="3">
    <source>
        <dbReference type="Proteomes" id="UP000002747"/>
    </source>
</evidence>
<accession>C7BT95</accession>
<reference evidence="1" key="2">
    <citation type="submission" date="2008-05" db="EMBL/GenBank/DDBJ databases">
        <authorList>
            <person name="Crossman L.C."/>
        </authorList>
    </citation>
    <scope>NUCLEOTIDE SEQUENCE</scope>
    <source>
        <strain evidence="1">ATCC43949</strain>
    </source>
</reference>
<dbReference type="AlphaFoldDB" id="B6VKQ7"/>
<organism evidence="2">
    <name type="scientific">Photorhabdus asymbiotica subsp. asymbiotica (strain ATCC 43949 / 3105-77)</name>
    <name type="common">Xenorhabdus luminescens (strain 2)</name>
    <dbReference type="NCBI Taxonomy" id="553480"/>
    <lineage>
        <taxon>Bacteria</taxon>
        <taxon>Pseudomonadati</taxon>
        <taxon>Pseudomonadota</taxon>
        <taxon>Gammaproteobacteria</taxon>
        <taxon>Enterobacterales</taxon>
        <taxon>Morganellaceae</taxon>
        <taxon>Photorhabdus</taxon>
    </lineage>
</organism>
<dbReference type="Proteomes" id="UP000002747">
    <property type="component" value="Chromosome"/>
</dbReference>
<gene>
    <name evidence="1" type="ordered locus">PAU_01463</name>
    <name evidence="2" type="ORF">PA-RVA3-4021</name>
</gene>
<reference evidence="1 3" key="4">
    <citation type="journal article" date="2009" name="BMC Genomics">
        <title>Comparative genomics of the emerging human pathogen Photorhabdus asymbiotica with the insect pathogen Photorhabdus luminescens.</title>
        <authorList>
            <person name="Wilkinson P."/>
            <person name="Waterfield N.R."/>
            <person name="Crossman L."/>
            <person name="Corton C."/>
            <person name="Sanchez-Contreras M."/>
            <person name="Vlisidou I."/>
            <person name="Barron A."/>
            <person name="Bignell A."/>
            <person name="Clark L."/>
            <person name="Ormond D."/>
            <person name="Mayho M."/>
            <person name="Bason N."/>
            <person name="Smith F."/>
            <person name="Simmonds M."/>
            <person name="Churcher C."/>
            <person name="Harris D."/>
            <person name="Thompson N.R."/>
            <person name="Quail M."/>
            <person name="Parkhill J."/>
            <person name="ffrench-Constant R.H."/>
        </authorList>
    </citation>
    <scope>NUCLEOTIDE SEQUENCE [LARGE SCALE GENOMIC DNA]</scope>
    <source>
        <strain evidence="3">ATCC 43949 / 3105-77</strain>
        <strain evidence="1">ATCC43949</strain>
    </source>
</reference>
<reference evidence="2" key="3">
    <citation type="submission" date="2008-09" db="EMBL/GenBank/DDBJ databases">
        <authorList>
            <person name="Thomson N.R."/>
        </authorList>
    </citation>
    <scope>NUCLEOTIDE SEQUENCE</scope>
    <source>
        <strain evidence="2">ATCC 43949</strain>
    </source>
</reference>
<sequence>MSFSSKWSRGYLEPKIRELNEISFRFSLKYLSDVRSRNGFFVETNEIINMVNREIDINCLSVDGGIEIIQDEIDNLKKQEFDLLVNKSQQYMIVQK</sequence>
<evidence type="ECO:0000313" key="1">
    <source>
        <dbReference type="EMBL" id="CAQ83555.1"/>
    </source>
</evidence>
<dbReference type="KEGG" id="pay:PAU_01463"/>
<name>B6VKQ7_PHOAA</name>
<dbReference type="EMBL" id="FM211045">
    <property type="protein sequence ID" value="CAR66737.1"/>
    <property type="molecule type" value="Genomic_DNA"/>
</dbReference>
<evidence type="ECO:0000313" key="2">
    <source>
        <dbReference type="EMBL" id="CAR66737.1"/>
    </source>
</evidence>